<sequence>MYRNDANRALKALIKREIAFSLIFLDPPYAKQNIVNEMGIMFDHQLVTDTGVIVCEHTSSIELPEQIGVGTKLRSETYGETTITIFQKGKEVES</sequence>
<dbReference type="GO" id="GO:0031167">
    <property type="term" value="P:rRNA methylation"/>
    <property type="evidence" value="ECO:0007669"/>
    <property type="project" value="InterPro"/>
</dbReference>
<dbReference type="InterPro" id="IPR002052">
    <property type="entry name" value="DNA_methylase_N6_adenine_CS"/>
</dbReference>
<dbReference type="AlphaFoldDB" id="W4PWK7"/>
<comment type="caution">
    <text evidence="3">The sequence shown here is derived from an EMBL/GenBank/DDBJ whole genome shotgun (WGS) entry which is preliminary data.</text>
</comment>
<proteinExistence type="predicted"/>
<protein>
    <submittedName>
        <fullName evidence="3">Ribosomal RNA small subunit methyltransferase D</fullName>
    </submittedName>
</protein>
<evidence type="ECO:0000313" key="3">
    <source>
        <dbReference type="EMBL" id="GAE24127.1"/>
    </source>
</evidence>
<keyword evidence="1 3" id="KW-0489">Methyltransferase</keyword>
<dbReference type="Proteomes" id="UP000018890">
    <property type="component" value="Unassembled WGS sequence"/>
</dbReference>
<dbReference type="Pfam" id="PF03602">
    <property type="entry name" value="Cons_hypoth95"/>
    <property type="match status" value="1"/>
</dbReference>
<dbReference type="GO" id="GO:0008168">
    <property type="term" value="F:methyltransferase activity"/>
    <property type="evidence" value="ECO:0007669"/>
    <property type="project" value="UniProtKB-KW"/>
</dbReference>
<dbReference type="InterPro" id="IPR029063">
    <property type="entry name" value="SAM-dependent_MTases_sf"/>
</dbReference>
<reference evidence="3" key="1">
    <citation type="journal article" date="2014" name="Genome Announc.">
        <title>Draft Genome Sequences of Three Alkaliphilic Bacillus Strains, Bacillus wakoensis JCM 9140T, Bacillus akibai JCM 9157T, and Bacillus hemicellulosilyticus JCM 9152T.</title>
        <authorList>
            <person name="Yuki M."/>
            <person name="Oshima K."/>
            <person name="Suda W."/>
            <person name="Oshida Y."/>
            <person name="Kitamura K."/>
            <person name="Iida T."/>
            <person name="Hattori M."/>
            <person name="Ohkuma M."/>
        </authorList>
    </citation>
    <scope>NUCLEOTIDE SEQUENCE [LARGE SCALE GENOMIC DNA]</scope>
    <source>
        <strain evidence="3">JCM 9140</strain>
    </source>
</reference>
<dbReference type="PANTHER" id="PTHR43542">
    <property type="entry name" value="METHYLTRANSFERASE"/>
    <property type="match status" value="1"/>
</dbReference>
<accession>W4PWK7</accession>
<evidence type="ECO:0000256" key="2">
    <source>
        <dbReference type="ARBA" id="ARBA00022679"/>
    </source>
</evidence>
<dbReference type="SUPFAM" id="SSF53335">
    <property type="entry name" value="S-adenosyl-L-methionine-dependent methyltransferases"/>
    <property type="match status" value="1"/>
</dbReference>
<dbReference type="STRING" id="1236970.JCM9140_35"/>
<dbReference type="InterPro" id="IPR004398">
    <property type="entry name" value="RNA_MeTrfase_RsmD"/>
</dbReference>
<dbReference type="Gene3D" id="3.40.50.150">
    <property type="entry name" value="Vaccinia Virus protein VP39"/>
    <property type="match status" value="1"/>
</dbReference>
<dbReference type="GO" id="GO:0003676">
    <property type="term" value="F:nucleic acid binding"/>
    <property type="evidence" value="ECO:0007669"/>
    <property type="project" value="InterPro"/>
</dbReference>
<dbReference type="PROSITE" id="PS00092">
    <property type="entry name" value="N6_MTASE"/>
    <property type="match status" value="1"/>
</dbReference>
<evidence type="ECO:0000313" key="4">
    <source>
        <dbReference type="Proteomes" id="UP000018890"/>
    </source>
</evidence>
<keyword evidence="2 3" id="KW-0808">Transferase</keyword>
<dbReference type="EMBL" id="BAUT01000001">
    <property type="protein sequence ID" value="GAE24127.1"/>
    <property type="molecule type" value="Genomic_DNA"/>
</dbReference>
<keyword evidence="4" id="KW-1185">Reference proteome</keyword>
<dbReference type="PANTHER" id="PTHR43542:SF1">
    <property type="entry name" value="METHYLTRANSFERASE"/>
    <property type="match status" value="1"/>
</dbReference>
<name>W4PWK7_9BACI</name>
<gene>
    <name evidence="3" type="ORF">JCM9140_35</name>
</gene>
<evidence type="ECO:0000256" key="1">
    <source>
        <dbReference type="ARBA" id="ARBA00022603"/>
    </source>
</evidence>
<organism evidence="3 4">
    <name type="scientific">Halalkalibacter wakoensis JCM 9140</name>
    <dbReference type="NCBI Taxonomy" id="1236970"/>
    <lineage>
        <taxon>Bacteria</taxon>
        <taxon>Bacillati</taxon>
        <taxon>Bacillota</taxon>
        <taxon>Bacilli</taxon>
        <taxon>Bacillales</taxon>
        <taxon>Bacillaceae</taxon>
        <taxon>Halalkalibacter</taxon>
    </lineage>
</organism>